<evidence type="ECO:0000256" key="6">
    <source>
        <dbReference type="SAM" id="Phobius"/>
    </source>
</evidence>
<dbReference type="PANTHER" id="PTHR30572">
    <property type="entry name" value="MEMBRANE COMPONENT OF TRANSPORTER-RELATED"/>
    <property type="match status" value="1"/>
</dbReference>
<sequence length="151" mass="17162">MHDKPFEYIFLDDIYAKLYESETNTSKMLTYAMIIATLIALTGLFAMAYYSTMQRVKEIAIRKVNGATITDLQALLNKDFIFLVVISFLIASPLSYLLVQNWLGNFIIQTPLSWWVFIIAGMIALFANLITVSWQSYRAATANPVNSLKTE</sequence>
<dbReference type="GO" id="GO:0005886">
    <property type="term" value="C:plasma membrane"/>
    <property type="evidence" value="ECO:0007669"/>
    <property type="project" value="UniProtKB-SubCell"/>
</dbReference>
<accession>A0A645EWA1</accession>
<dbReference type="AlphaFoldDB" id="A0A645EWA1"/>
<dbReference type="Pfam" id="PF02687">
    <property type="entry name" value="FtsX"/>
    <property type="match status" value="1"/>
</dbReference>
<gene>
    <name evidence="8" type="ORF">SDC9_151991</name>
</gene>
<dbReference type="EMBL" id="VSSQ01050663">
    <property type="protein sequence ID" value="MPN04744.1"/>
    <property type="molecule type" value="Genomic_DNA"/>
</dbReference>
<name>A0A645EWA1_9ZZZZ</name>
<keyword evidence="5 6" id="KW-0472">Membrane</keyword>
<keyword evidence="3 6" id="KW-0812">Transmembrane</keyword>
<reference evidence="8" key="1">
    <citation type="submission" date="2019-08" db="EMBL/GenBank/DDBJ databases">
        <authorList>
            <person name="Kucharzyk K."/>
            <person name="Murdoch R.W."/>
            <person name="Higgins S."/>
            <person name="Loffler F."/>
        </authorList>
    </citation>
    <scope>NUCLEOTIDE SEQUENCE</scope>
</reference>
<evidence type="ECO:0000256" key="5">
    <source>
        <dbReference type="ARBA" id="ARBA00023136"/>
    </source>
</evidence>
<evidence type="ECO:0000256" key="4">
    <source>
        <dbReference type="ARBA" id="ARBA00022989"/>
    </source>
</evidence>
<organism evidence="8">
    <name type="scientific">bioreactor metagenome</name>
    <dbReference type="NCBI Taxonomy" id="1076179"/>
    <lineage>
        <taxon>unclassified sequences</taxon>
        <taxon>metagenomes</taxon>
        <taxon>ecological metagenomes</taxon>
    </lineage>
</organism>
<feature type="transmembrane region" description="Helical" evidence="6">
    <location>
        <begin position="80"/>
        <end position="99"/>
    </location>
</feature>
<feature type="domain" description="ABC3 transporter permease C-terminal" evidence="7">
    <location>
        <begin position="32"/>
        <end position="144"/>
    </location>
</feature>
<feature type="transmembrane region" description="Helical" evidence="6">
    <location>
        <begin position="111"/>
        <end position="130"/>
    </location>
</feature>
<keyword evidence="4 6" id="KW-1133">Transmembrane helix</keyword>
<evidence type="ECO:0000259" key="7">
    <source>
        <dbReference type="Pfam" id="PF02687"/>
    </source>
</evidence>
<proteinExistence type="predicted"/>
<dbReference type="InterPro" id="IPR050250">
    <property type="entry name" value="Macrolide_Exporter_MacB"/>
</dbReference>
<evidence type="ECO:0000256" key="3">
    <source>
        <dbReference type="ARBA" id="ARBA00022692"/>
    </source>
</evidence>
<dbReference type="InterPro" id="IPR003838">
    <property type="entry name" value="ABC3_permease_C"/>
</dbReference>
<protein>
    <recommendedName>
        <fullName evidence="7">ABC3 transporter permease C-terminal domain-containing protein</fullName>
    </recommendedName>
</protein>
<dbReference type="GO" id="GO:0022857">
    <property type="term" value="F:transmembrane transporter activity"/>
    <property type="evidence" value="ECO:0007669"/>
    <property type="project" value="TreeGrafter"/>
</dbReference>
<comment type="subcellular location">
    <subcellularLocation>
        <location evidence="1">Cell membrane</location>
        <topology evidence="1">Multi-pass membrane protein</topology>
    </subcellularLocation>
</comment>
<keyword evidence="2" id="KW-1003">Cell membrane</keyword>
<evidence type="ECO:0000256" key="1">
    <source>
        <dbReference type="ARBA" id="ARBA00004651"/>
    </source>
</evidence>
<feature type="transmembrane region" description="Helical" evidence="6">
    <location>
        <begin position="28"/>
        <end position="50"/>
    </location>
</feature>
<evidence type="ECO:0000313" key="8">
    <source>
        <dbReference type="EMBL" id="MPN04744.1"/>
    </source>
</evidence>
<comment type="caution">
    <text evidence="8">The sequence shown here is derived from an EMBL/GenBank/DDBJ whole genome shotgun (WGS) entry which is preliminary data.</text>
</comment>
<evidence type="ECO:0000256" key="2">
    <source>
        <dbReference type="ARBA" id="ARBA00022475"/>
    </source>
</evidence>
<dbReference type="PANTHER" id="PTHR30572:SF18">
    <property type="entry name" value="ABC-TYPE MACROLIDE FAMILY EXPORT SYSTEM PERMEASE COMPONENT 2"/>
    <property type="match status" value="1"/>
</dbReference>